<feature type="repeat" description="ANK" evidence="3">
    <location>
        <begin position="706"/>
        <end position="738"/>
    </location>
</feature>
<feature type="repeat" description="ANK" evidence="3">
    <location>
        <begin position="673"/>
        <end position="705"/>
    </location>
</feature>
<evidence type="ECO:0000256" key="1">
    <source>
        <dbReference type="ARBA" id="ARBA00022737"/>
    </source>
</evidence>
<name>A0ABQ8W3H9_PENCH</name>
<feature type="domain" description="Nephrocystin 3-like N-terminal" evidence="6">
    <location>
        <begin position="190"/>
        <end position="342"/>
    </location>
</feature>
<evidence type="ECO:0000313" key="7">
    <source>
        <dbReference type="EMBL" id="KAJ5255249.1"/>
    </source>
</evidence>
<feature type="domain" description="GPI inositol-deacylase winged helix" evidence="5">
    <location>
        <begin position="450"/>
        <end position="530"/>
    </location>
</feature>
<dbReference type="Proteomes" id="UP001220256">
    <property type="component" value="Unassembled WGS sequence"/>
</dbReference>
<dbReference type="InterPro" id="IPR002110">
    <property type="entry name" value="Ankyrin_rpt"/>
</dbReference>
<dbReference type="PRINTS" id="PR01415">
    <property type="entry name" value="ANKYRIN"/>
</dbReference>
<dbReference type="Pfam" id="PF12796">
    <property type="entry name" value="Ank_2"/>
    <property type="match status" value="3"/>
</dbReference>
<feature type="repeat" description="ANK" evidence="3">
    <location>
        <begin position="975"/>
        <end position="1017"/>
    </location>
</feature>
<proteinExistence type="predicted"/>
<dbReference type="PANTHER" id="PTHR24198">
    <property type="entry name" value="ANKYRIN REPEAT AND PROTEIN KINASE DOMAIN-CONTAINING PROTEIN"/>
    <property type="match status" value="1"/>
</dbReference>
<evidence type="ECO:0000256" key="2">
    <source>
        <dbReference type="ARBA" id="ARBA00023043"/>
    </source>
</evidence>
<sequence>MANNVSAVREILAQVAQSTRVAMRFLNTGRDLHDSSLRALSLLTDILDLLYRIKDEISWTDQKGFVAVGRLRALAELLGWFGSSMKSVELYFQPGGVSVFYFRKHLLEKTYIPRLEQYKIMFLLSMQPDSEERMLLDNEIRKDLKKHRDVETANVQIDQKFEENALSLTSRLSSEHFIILADLCNRRQQGSCLWVFENQHFKQWLLGACRTLYCIGPPGAGKTFLSSAIIDHLQRTFTSPDVATVFVFCQEGSGKEHTSIDILKHILAQLVYRKRSLSYATSSLYYSESLREGTASPKAYQNAIRAEVNRFSKVLFVIDGLDMLSDKERILGRLQKLPQQAQLLVTLRDMSGIKPVDNPGCMSVLAPPEDIGLYTLSRTRRDSGFRKHIGAKNPDLKLEDDIIHAVVDHSHGIFLLAKLHLDLLSQYKDRALLERALDYLPENLGEAYGEAMKQVVSVHTAATRYIYWVLYALRPLTVAELRSAVGDDVVESSRPMSFEHSLLVKTAGLLAVEATSGTVRFVHRTAKEYLDGSASRVFFPNAQKNMAEACLTAISQDDVIDGCYRNNSYPSRPPKKGFLDYAATYWGHHARHVDDEEMTIQVLIKTFLNKLLWRRPPLNYSAEKSKGIPSEMGIGQYPTDWSGLHLLAFLGIPGKSQRLIEQGANVNAQDNSLGLSPLHCAALQGNDDMVAFLLDMGAKENAVTADGRTALHLATERGHRKCIKLLFAHHADSKIADRNGATCLHVAVGTAMDEATIPLLVKHKVDLNFQNTQTGNTALHLAVEWKRPRIILFLLEKGAKIDVGNNEGLTPLQLAANTDNCEAISLLLQRCAYVEARSLAGPTALQYAAWKGHWTAFDLLVIGGADINVWNKQGETLLHEQARYSKSTSIASKLLDGGANIEARTSQGYTPLQCAAVGLNKTMFNFLLDRDAKIDVETAKGETLLHITPPANQDCLDILKTALKEGMSVSATSSQGWTPLHQAVYTGTGALDLASDRTAEYIQLLISHGASVNDCSASKSAETPLHLAAMAPIPRPSLIELLIKLGASINAVTNEGKTALHLAAERGREPIFRILLDAGADLSVKIPTENTGFVSGEVKETPTTAFEVAKKNPFASLWFDDDGKLRPRPHRSGRDSATTVFEDMGSEVCESDIARSEIARSDTGDSATLVGSDNNSLFA</sequence>
<feature type="repeat" description="ANK" evidence="3">
    <location>
        <begin position="774"/>
        <end position="806"/>
    </location>
</feature>
<dbReference type="SMART" id="SM00248">
    <property type="entry name" value="ANK"/>
    <property type="match status" value="11"/>
</dbReference>
<dbReference type="InterPro" id="IPR036770">
    <property type="entry name" value="Ankyrin_rpt-contain_sf"/>
</dbReference>
<dbReference type="Pfam" id="PF24883">
    <property type="entry name" value="NPHP3_N"/>
    <property type="match status" value="1"/>
</dbReference>
<dbReference type="SUPFAM" id="SSF52540">
    <property type="entry name" value="P-loop containing nucleoside triphosphate hydrolases"/>
    <property type="match status" value="1"/>
</dbReference>
<feature type="compositionally biased region" description="Polar residues" evidence="4">
    <location>
        <begin position="1164"/>
        <end position="1179"/>
    </location>
</feature>
<dbReference type="InterPro" id="IPR027417">
    <property type="entry name" value="P-loop_NTPase"/>
</dbReference>
<dbReference type="PROSITE" id="PS50088">
    <property type="entry name" value="ANK_REPEAT"/>
    <property type="match status" value="11"/>
</dbReference>
<feature type="region of interest" description="Disordered" evidence="4">
    <location>
        <begin position="1160"/>
        <end position="1179"/>
    </location>
</feature>
<reference evidence="7 8" key="1">
    <citation type="journal article" date="2023" name="IMA Fungus">
        <title>Comparative genomic study of the Penicillium genus elucidates a diverse pangenome and 15 lateral gene transfer events.</title>
        <authorList>
            <person name="Petersen C."/>
            <person name="Sorensen T."/>
            <person name="Nielsen M.R."/>
            <person name="Sondergaard T.E."/>
            <person name="Sorensen J.L."/>
            <person name="Fitzpatrick D.A."/>
            <person name="Frisvad J.C."/>
            <person name="Nielsen K.L."/>
        </authorList>
    </citation>
    <scope>NUCLEOTIDE SEQUENCE [LARGE SCALE GENOMIC DNA]</scope>
    <source>
        <strain evidence="7 8">IBT 3361</strain>
    </source>
</reference>
<feature type="repeat" description="ANK" evidence="3">
    <location>
        <begin position="807"/>
        <end position="839"/>
    </location>
</feature>
<feature type="repeat" description="ANK" evidence="3">
    <location>
        <begin position="873"/>
        <end position="906"/>
    </location>
</feature>
<dbReference type="Pfam" id="PF13857">
    <property type="entry name" value="Ank_5"/>
    <property type="match status" value="1"/>
</dbReference>
<evidence type="ECO:0000256" key="3">
    <source>
        <dbReference type="PROSITE-ProRule" id="PRU00023"/>
    </source>
</evidence>
<dbReference type="InterPro" id="IPR054471">
    <property type="entry name" value="GPIID_WHD"/>
</dbReference>
<feature type="repeat" description="ANK" evidence="3">
    <location>
        <begin position="840"/>
        <end position="872"/>
    </location>
</feature>
<feature type="repeat" description="ANK" evidence="3">
    <location>
        <begin position="739"/>
        <end position="772"/>
    </location>
</feature>
<feature type="repeat" description="ANK" evidence="3">
    <location>
        <begin position="907"/>
        <end position="939"/>
    </location>
</feature>
<keyword evidence="1" id="KW-0677">Repeat</keyword>
<organism evidence="7 8">
    <name type="scientific">Penicillium chrysogenum</name>
    <name type="common">Penicillium notatum</name>
    <dbReference type="NCBI Taxonomy" id="5076"/>
    <lineage>
        <taxon>Eukaryota</taxon>
        <taxon>Fungi</taxon>
        <taxon>Dikarya</taxon>
        <taxon>Ascomycota</taxon>
        <taxon>Pezizomycotina</taxon>
        <taxon>Eurotiomycetes</taxon>
        <taxon>Eurotiomycetidae</taxon>
        <taxon>Eurotiales</taxon>
        <taxon>Aspergillaceae</taxon>
        <taxon>Penicillium</taxon>
        <taxon>Penicillium chrysogenum species complex</taxon>
    </lineage>
</organism>
<feature type="repeat" description="ANK" evidence="3">
    <location>
        <begin position="1020"/>
        <end position="1054"/>
    </location>
</feature>
<keyword evidence="8" id="KW-1185">Reference proteome</keyword>
<evidence type="ECO:0000259" key="5">
    <source>
        <dbReference type="Pfam" id="PF22939"/>
    </source>
</evidence>
<feature type="repeat" description="ANK" evidence="3">
    <location>
        <begin position="1055"/>
        <end position="1087"/>
    </location>
</feature>
<dbReference type="PROSITE" id="PS50297">
    <property type="entry name" value="ANK_REP_REGION"/>
    <property type="match status" value="7"/>
</dbReference>
<protein>
    <submittedName>
        <fullName evidence="7">Uncharacterized protein</fullName>
    </submittedName>
</protein>
<evidence type="ECO:0000256" key="4">
    <source>
        <dbReference type="SAM" id="MobiDB-lite"/>
    </source>
</evidence>
<evidence type="ECO:0000313" key="8">
    <source>
        <dbReference type="Proteomes" id="UP001220256"/>
    </source>
</evidence>
<dbReference type="EMBL" id="JAPVEB010000010">
    <property type="protein sequence ID" value="KAJ5255249.1"/>
    <property type="molecule type" value="Genomic_DNA"/>
</dbReference>
<dbReference type="Gene3D" id="1.25.40.20">
    <property type="entry name" value="Ankyrin repeat-containing domain"/>
    <property type="match status" value="3"/>
</dbReference>
<dbReference type="InterPro" id="IPR056884">
    <property type="entry name" value="NPHP3-like_N"/>
</dbReference>
<accession>A0ABQ8W3H9</accession>
<evidence type="ECO:0000259" key="6">
    <source>
        <dbReference type="Pfam" id="PF24883"/>
    </source>
</evidence>
<dbReference type="Gene3D" id="3.40.50.300">
    <property type="entry name" value="P-loop containing nucleotide triphosphate hydrolases"/>
    <property type="match status" value="1"/>
</dbReference>
<keyword evidence="2 3" id="KW-0040">ANK repeat</keyword>
<dbReference type="SUPFAM" id="SSF48403">
    <property type="entry name" value="Ankyrin repeat"/>
    <property type="match status" value="2"/>
</dbReference>
<comment type="caution">
    <text evidence="7">The sequence shown here is derived from an EMBL/GenBank/DDBJ whole genome shotgun (WGS) entry which is preliminary data.</text>
</comment>
<dbReference type="Pfam" id="PF22939">
    <property type="entry name" value="WHD_GPIID"/>
    <property type="match status" value="1"/>
</dbReference>
<gene>
    <name evidence="7" type="ORF">N7505_010400</name>
</gene>
<dbReference type="PANTHER" id="PTHR24198:SF165">
    <property type="entry name" value="ANKYRIN REPEAT-CONTAINING PROTEIN-RELATED"/>
    <property type="match status" value="1"/>
</dbReference>